<dbReference type="Gene3D" id="3.40.50.720">
    <property type="entry name" value="NAD(P)-binding Rossmann-like Domain"/>
    <property type="match status" value="1"/>
</dbReference>
<reference evidence="4 5" key="1">
    <citation type="submission" date="2015-01" db="EMBL/GenBank/DDBJ databases">
        <title>The Genome Sequence of Fonsecaea pedrosoi CBS 271.37.</title>
        <authorList>
            <consortium name="The Broad Institute Genomics Platform"/>
            <person name="Cuomo C."/>
            <person name="de Hoog S."/>
            <person name="Gorbushina A."/>
            <person name="Stielow B."/>
            <person name="Teixiera M."/>
            <person name="Abouelleil A."/>
            <person name="Chapman S.B."/>
            <person name="Priest M."/>
            <person name="Young S.K."/>
            <person name="Wortman J."/>
            <person name="Nusbaum C."/>
            <person name="Birren B."/>
        </authorList>
    </citation>
    <scope>NUCLEOTIDE SEQUENCE [LARGE SCALE GENOMIC DNA]</scope>
    <source>
        <strain evidence="4 5">CBS 271.37</strain>
    </source>
</reference>
<dbReference type="EMBL" id="KN846973">
    <property type="protein sequence ID" value="KIW78004.1"/>
    <property type="molecule type" value="Genomic_DNA"/>
</dbReference>
<dbReference type="VEuPathDB" id="FungiDB:Z517_07837"/>
<dbReference type="AlphaFoldDB" id="A0A0D2H063"/>
<organism evidence="4 5">
    <name type="scientific">Fonsecaea pedrosoi CBS 271.37</name>
    <dbReference type="NCBI Taxonomy" id="1442368"/>
    <lineage>
        <taxon>Eukaryota</taxon>
        <taxon>Fungi</taxon>
        <taxon>Dikarya</taxon>
        <taxon>Ascomycota</taxon>
        <taxon>Pezizomycotina</taxon>
        <taxon>Eurotiomycetes</taxon>
        <taxon>Chaetothyriomycetidae</taxon>
        <taxon>Chaetothyriales</taxon>
        <taxon>Herpotrichiellaceae</taxon>
        <taxon>Fonsecaea</taxon>
    </lineage>
</organism>
<gene>
    <name evidence="4" type="ORF">Z517_07837</name>
</gene>
<dbReference type="OrthoDB" id="4993037at2759"/>
<proteinExistence type="predicted"/>
<protein>
    <recommendedName>
        <fullName evidence="3">Dihydrodipicolinate reductase N-terminal domain-containing protein</fullName>
    </recommendedName>
</protein>
<keyword evidence="1" id="KW-0521">NADP</keyword>
<dbReference type="InterPro" id="IPR000846">
    <property type="entry name" value="DapB_N"/>
</dbReference>
<dbReference type="Pfam" id="PF01113">
    <property type="entry name" value="DapB_N"/>
    <property type="match status" value="1"/>
</dbReference>
<dbReference type="Proteomes" id="UP000053029">
    <property type="component" value="Unassembled WGS sequence"/>
</dbReference>
<dbReference type="RefSeq" id="XP_013281812.1">
    <property type="nucleotide sequence ID" value="XM_013426358.1"/>
</dbReference>
<evidence type="ECO:0000313" key="5">
    <source>
        <dbReference type="Proteomes" id="UP000053029"/>
    </source>
</evidence>
<feature type="domain" description="Dihydrodipicolinate reductase N-terminal" evidence="3">
    <location>
        <begin position="9"/>
        <end position="78"/>
    </location>
</feature>
<accession>A0A0D2H063</accession>
<evidence type="ECO:0000256" key="1">
    <source>
        <dbReference type="ARBA" id="ARBA00022857"/>
    </source>
</evidence>
<dbReference type="SUPFAM" id="SSF51735">
    <property type="entry name" value="NAD(P)-binding Rossmann-fold domains"/>
    <property type="match status" value="1"/>
</dbReference>
<evidence type="ECO:0000313" key="4">
    <source>
        <dbReference type="EMBL" id="KIW78004.1"/>
    </source>
</evidence>
<dbReference type="CDD" id="cd24146">
    <property type="entry name" value="nat-AmDH_N_like"/>
    <property type="match status" value="1"/>
</dbReference>
<evidence type="ECO:0000259" key="3">
    <source>
        <dbReference type="Pfam" id="PF01113"/>
    </source>
</evidence>
<dbReference type="HOGENOM" id="CLU_050509_0_0_1"/>
<keyword evidence="2" id="KW-0560">Oxidoreductase</keyword>
<evidence type="ECO:0000256" key="2">
    <source>
        <dbReference type="ARBA" id="ARBA00023002"/>
    </source>
</evidence>
<dbReference type="InterPro" id="IPR036291">
    <property type="entry name" value="NAD(P)-bd_dom_sf"/>
</dbReference>
<keyword evidence="5" id="KW-1185">Reference proteome</keyword>
<name>A0A0D2H063_9EURO</name>
<dbReference type="GO" id="GO:0009089">
    <property type="term" value="P:lysine biosynthetic process via diaminopimelate"/>
    <property type="evidence" value="ECO:0007669"/>
    <property type="project" value="InterPro"/>
</dbReference>
<dbReference type="GeneID" id="25307327"/>
<sequence length="372" mass="40908">MATRTTPYKIAIFGPGDAGCIVIREATRLPEFQVVGAFVFSDKKKGVDIGTLAGIEPLGVKATGDWDEFLKIDCDVVVHTALDAPFLDPLADFVRLLEAGKNVVTSHPYSYLPARDAAFGEGIKNACKRGNATFHATGLNPDLMTQRVVTLLSGLSNDITRIELEEYFDCQDQANASVLQVIGLGGAIAETIDENSPAIWYQKHYNYQMIHHVGREFGVKIDRIEATKQCLEAPEDIIRPVMTVKKGQTALISYTSTGYTDDDKPFISIKITYFFSQQMKPAKLEKDNVYIVTIEGRPSSRTVLSLKPSYLTDATTIEGEPAAPAYLTFAVALLQAVPMVAEAPPGFKAPDVPEVHWKKDQRMHVASCYNEI</sequence>
<dbReference type="GO" id="GO:0008839">
    <property type="term" value="F:4-hydroxy-tetrahydrodipicolinate reductase"/>
    <property type="evidence" value="ECO:0007669"/>
    <property type="project" value="InterPro"/>
</dbReference>